<protein>
    <submittedName>
        <fullName evidence="2">Uncharacterized protein</fullName>
    </submittedName>
</protein>
<sequence length="219" mass="25211">MVTILFLLPVIFSYLWLSRKREHITLLASDGRRDRNSSTQITEADFIRETLDRFRLLAKMIPYLFRDFASSLNGLGVIKMSLQGKGWRCGPGKDALEKDGGWRAGKKKKRLKEEEKVPERRQRHFILGYRFCSIPTWDLTPGVKKSLKGYAKKPEEYIGESVPIDPFVGHENLELIPPEISQLKATRSNLLRVSSGQNCIRRCFLDTNVFHGIIYQAAR</sequence>
<feature type="signal peptide" evidence="1">
    <location>
        <begin position="1"/>
        <end position="20"/>
    </location>
</feature>
<organism evidence="2 3">
    <name type="scientific">Nephila pilipes</name>
    <name type="common">Giant wood spider</name>
    <name type="synonym">Nephila maculata</name>
    <dbReference type="NCBI Taxonomy" id="299642"/>
    <lineage>
        <taxon>Eukaryota</taxon>
        <taxon>Metazoa</taxon>
        <taxon>Ecdysozoa</taxon>
        <taxon>Arthropoda</taxon>
        <taxon>Chelicerata</taxon>
        <taxon>Arachnida</taxon>
        <taxon>Araneae</taxon>
        <taxon>Araneomorphae</taxon>
        <taxon>Entelegynae</taxon>
        <taxon>Araneoidea</taxon>
        <taxon>Nephilidae</taxon>
        <taxon>Nephila</taxon>
    </lineage>
</organism>
<name>A0A8X6QDP1_NEPPI</name>
<evidence type="ECO:0000313" key="2">
    <source>
        <dbReference type="EMBL" id="GFU08283.1"/>
    </source>
</evidence>
<reference evidence="2" key="1">
    <citation type="submission" date="2020-08" db="EMBL/GenBank/DDBJ databases">
        <title>Multicomponent nature underlies the extraordinary mechanical properties of spider dragline silk.</title>
        <authorList>
            <person name="Kono N."/>
            <person name="Nakamura H."/>
            <person name="Mori M."/>
            <person name="Yoshida Y."/>
            <person name="Ohtoshi R."/>
            <person name="Malay A.D."/>
            <person name="Moran D.A.P."/>
            <person name="Tomita M."/>
            <person name="Numata K."/>
            <person name="Arakawa K."/>
        </authorList>
    </citation>
    <scope>NUCLEOTIDE SEQUENCE</scope>
</reference>
<accession>A0A8X6QDP1</accession>
<dbReference type="Proteomes" id="UP000887013">
    <property type="component" value="Unassembled WGS sequence"/>
</dbReference>
<feature type="chain" id="PRO_5036494026" evidence="1">
    <location>
        <begin position="21"/>
        <end position="219"/>
    </location>
</feature>
<keyword evidence="1" id="KW-0732">Signal</keyword>
<evidence type="ECO:0000313" key="3">
    <source>
        <dbReference type="Proteomes" id="UP000887013"/>
    </source>
</evidence>
<dbReference type="EMBL" id="BMAW01077818">
    <property type="protein sequence ID" value="GFU08283.1"/>
    <property type="molecule type" value="Genomic_DNA"/>
</dbReference>
<comment type="caution">
    <text evidence="2">The sequence shown here is derived from an EMBL/GenBank/DDBJ whole genome shotgun (WGS) entry which is preliminary data.</text>
</comment>
<proteinExistence type="predicted"/>
<keyword evidence="3" id="KW-1185">Reference proteome</keyword>
<evidence type="ECO:0000256" key="1">
    <source>
        <dbReference type="SAM" id="SignalP"/>
    </source>
</evidence>
<gene>
    <name evidence="2" type="ORF">NPIL_429381</name>
</gene>
<dbReference type="OrthoDB" id="10560505at2759"/>
<dbReference type="AlphaFoldDB" id="A0A8X6QDP1"/>